<evidence type="ECO:0000313" key="7">
    <source>
        <dbReference type="Proteomes" id="UP000217182"/>
    </source>
</evidence>
<dbReference type="GO" id="GO:0015628">
    <property type="term" value="P:protein secretion by the type II secretion system"/>
    <property type="evidence" value="ECO:0007669"/>
    <property type="project" value="TreeGrafter"/>
</dbReference>
<keyword evidence="5" id="KW-0472">Membrane</keyword>
<dbReference type="KEGG" id="gqu:AWC35_16605"/>
<dbReference type="AlphaFoldDB" id="A0A250B3L3"/>
<keyword evidence="3" id="KW-0812">Transmembrane</keyword>
<evidence type="ECO:0000256" key="2">
    <source>
        <dbReference type="ARBA" id="ARBA00022481"/>
    </source>
</evidence>
<dbReference type="InterPro" id="IPR051621">
    <property type="entry name" value="T2SS_protein_J"/>
</dbReference>
<dbReference type="PIRSF" id="PIRSF004525">
    <property type="entry name" value="Pilin_peptidase-dep_B_prd"/>
    <property type="match status" value="1"/>
</dbReference>
<dbReference type="GO" id="GO:0016020">
    <property type="term" value="C:membrane"/>
    <property type="evidence" value="ECO:0007669"/>
    <property type="project" value="UniProtKB-SubCell"/>
</dbReference>
<dbReference type="EMBL" id="CP014136">
    <property type="protein sequence ID" value="ATA20830.1"/>
    <property type="molecule type" value="Genomic_DNA"/>
</dbReference>
<evidence type="ECO:0000313" key="6">
    <source>
        <dbReference type="EMBL" id="ATA20830.1"/>
    </source>
</evidence>
<dbReference type="NCBIfam" id="NF007848">
    <property type="entry name" value="PRK10557.1"/>
    <property type="match status" value="1"/>
</dbReference>
<dbReference type="Proteomes" id="UP000217182">
    <property type="component" value="Chromosome"/>
</dbReference>
<evidence type="ECO:0000256" key="1">
    <source>
        <dbReference type="ARBA" id="ARBA00004167"/>
    </source>
</evidence>
<dbReference type="PROSITE" id="PS00409">
    <property type="entry name" value="PROKAR_NTER_METHYL"/>
    <property type="match status" value="1"/>
</dbReference>
<evidence type="ECO:0000256" key="3">
    <source>
        <dbReference type="ARBA" id="ARBA00022692"/>
    </source>
</evidence>
<name>A0A250B3L3_9GAMM</name>
<accession>A0A250B3L3</accession>
<gene>
    <name evidence="6" type="ORF">AWC35_16605</name>
</gene>
<protein>
    <submittedName>
        <fullName evidence="6">N-terminal cleavage protein</fullName>
    </submittedName>
</protein>
<dbReference type="InterPro" id="IPR012902">
    <property type="entry name" value="N_methyl_site"/>
</dbReference>
<dbReference type="PANTHER" id="PTHR39583:SF3">
    <property type="entry name" value="PREPILIN PEPTIDASE-DEPENDENT PROTEIN B"/>
    <property type="match status" value="1"/>
</dbReference>
<sequence>MLVREGGFTLPEVLLAMAFGSLIAIAAAKTYPLLRQQTLALGQHYRLEVTLRQIAFGIEKDLRRAGFCAGQCTGKPLLIGNAEGEATGSCVIVVYDLNRNGRWEDAGGSDAEQFGYRLHRGALETQRGVTHCRGNGWERVFDQDDIIIEAFTVAVTPGMSGKTQVALALTGRSAFNADIRRSMRWAIALEAR</sequence>
<comment type="subcellular location">
    <subcellularLocation>
        <location evidence="1">Membrane</location>
        <topology evidence="1">Single-pass membrane protein</topology>
    </subcellularLocation>
</comment>
<evidence type="ECO:0000256" key="4">
    <source>
        <dbReference type="ARBA" id="ARBA00022989"/>
    </source>
</evidence>
<keyword evidence="7" id="KW-1185">Reference proteome</keyword>
<keyword evidence="2" id="KW-0488">Methylation</keyword>
<evidence type="ECO:0000256" key="5">
    <source>
        <dbReference type="ARBA" id="ARBA00023136"/>
    </source>
</evidence>
<dbReference type="RefSeq" id="WP_095847418.1">
    <property type="nucleotide sequence ID" value="NZ_CP014136.1"/>
</dbReference>
<dbReference type="InterPro" id="IPR016419">
    <property type="entry name" value="Prepilin_Pept-dep_B_prd"/>
</dbReference>
<dbReference type="OrthoDB" id="7059546at2"/>
<organism evidence="6 7">
    <name type="scientific">Gibbsiella quercinecans</name>
    <dbReference type="NCBI Taxonomy" id="929813"/>
    <lineage>
        <taxon>Bacteria</taxon>
        <taxon>Pseudomonadati</taxon>
        <taxon>Pseudomonadota</taxon>
        <taxon>Gammaproteobacteria</taxon>
        <taxon>Enterobacterales</taxon>
        <taxon>Yersiniaceae</taxon>
        <taxon>Gibbsiella</taxon>
    </lineage>
</organism>
<keyword evidence="4" id="KW-1133">Transmembrane helix</keyword>
<reference evidence="6 7" key="1">
    <citation type="submission" date="2016-01" db="EMBL/GenBank/DDBJ databases">
        <authorList>
            <person name="Oliw E.H."/>
        </authorList>
    </citation>
    <scope>NUCLEOTIDE SEQUENCE [LARGE SCALE GENOMIC DNA]</scope>
    <source>
        <strain evidence="6 7">FRB97</strain>
    </source>
</reference>
<dbReference type="PANTHER" id="PTHR39583">
    <property type="entry name" value="TYPE II SECRETION SYSTEM PROTEIN J-RELATED"/>
    <property type="match status" value="1"/>
</dbReference>
<proteinExistence type="predicted"/>